<name>A0A4Q1K7Y1_9FLAO</name>
<feature type="region of interest" description="Disordered" evidence="1">
    <location>
        <begin position="838"/>
        <end position="876"/>
    </location>
</feature>
<reference evidence="3" key="1">
    <citation type="submission" date="2019-01" db="EMBL/GenBank/DDBJ databases">
        <title>Cytophagaceae bacterium strain CAR-16.</title>
        <authorList>
            <person name="Chen W.-M."/>
        </authorList>
    </citation>
    <scope>NUCLEOTIDE SEQUENCE [LARGE SCALE GENOMIC DNA]</scope>
    <source>
        <strain evidence="3">LLJ-11</strain>
    </source>
</reference>
<gene>
    <name evidence="2" type="ORF">EQG63_01730</name>
</gene>
<dbReference type="GO" id="GO:0090313">
    <property type="term" value="P:regulation of protein targeting to membrane"/>
    <property type="evidence" value="ECO:0007669"/>
    <property type="project" value="TreeGrafter"/>
</dbReference>
<evidence type="ECO:0000313" key="3">
    <source>
        <dbReference type="Proteomes" id="UP000290283"/>
    </source>
</evidence>
<accession>A0A4Q1K7Y1</accession>
<dbReference type="AlphaFoldDB" id="A0A4Q1K7Y1"/>
<dbReference type="RefSeq" id="WP_129433798.1">
    <property type="nucleotide sequence ID" value="NZ_SBKO01000001.1"/>
</dbReference>
<comment type="caution">
    <text evidence="2">The sequence shown here is derived from an EMBL/GenBank/DDBJ whole genome shotgun (WGS) entry which is preliminary data.</text>
</comment>
<sequence>MKTKNKKIAIGIGVFVLTITAALAAIPLFFKDQIKAKIQQTINESVDAKVSFADADLSLFKNFPQATVAIEKLVVINKAPFEGDTLVAFDELNLEMSVSELWKNSKEPMTLKAISVKNGLANILFNKDGKGNFDIAKKETTPEDNKEESKPFSMNIQNYSVENFKFKYYDERSKIKLVMSELNHEGTGNFGTQKLDLDTHSTTKLSLDMDKMNYMKNVAITLDAVLGIDLEKNKYTFKDNKVKINELPLEFNGFLQLLENGQEYDLSFKTPTSSFKNFLGLVPAQYAGDLNSVKTTGDFAVNGKVKGTLTDTTVPKFNIAIASNNASFQYPDLPKSVQNIIIDTKIINETGLINDTYVDLNKLSFKIDQDVFNAKANIRNAMTNALVNAELKGIINLGNFTKAYPVKLDQPLSGILKADVVTKFDMQSVEKSQYENIQNSGNITLTGFNYAGPEMAKPVKIKQAAVAFNNSQIRLNNLDMITGNSDIKVTGTLDNFYGFMFRNQILKGNFNLNSNNFLVADFMAPTPEAKSGSGSGSSSGSESKTATKKEAVKIPAFLDCTIAAKANTVVYDNLTLKAVSGKMIIRDEAVTLQNLMTNIFDGQIGVNGMVSTKGNTPKFNMALDLSKVDIAKSFTQLDMLRSIAPIAGAITGRLNSTIKLNGNLDAVEMTPDLKTITGDLLGQLLSSTVNAKNSQMLTALGSQVKFLDVSKINLNDIKAAVSFKDGKVVVKPFKVKYQDINAEIGGAHGFDQSMNYNIKMDVPAKYLGAEANKLLAKLTPAEASKIESVPITALMTGNFKNPKVSTDMKQATSNLVMQVAKLQKEKYLGKGTDALSNILSGGKPKDTSKTSDPKKDAVKNTANQVLNGLFGKKKNP</sequence>
<proteinExistence type="predicted"/>
<feature type="compositionally biased region" description="Basic and acidic residues" evidence="1">
    <location>
        <begin position="843"/>
        <end position="858"/>
    </location>
</feature>
<dbReference type="InterPro" id="IPR052894">
    <property type="entry name" value="AsmA-related"/>
</dbReference>
<dbReference type="GO" id="GO:0005886">
    <property type="term" value="C:plasma membrane"/>
    <property type="evidence" value="ECO:0007669"/>
    <property type="project" value="TreeGrafter"/>
</dbReference>
<evidence type="ECO:0000313" key="2">
    <source>
        <dbReference type="EMBL" id="RXR20679.1"/>
    </source>
</evidence>
<protein>
    <submittedName>
        <fullName evidence="2">AsmA family protein</fullName>
    </submittedName>
</protein>
<dbReference type="Proteomes" id="UP000290283">
    <property type="component" value="Unassembled WGS sequence"/>
</dbReference>
<organism evidence="2 3">
    <name type="scientific">Flavobacterium amnicola</name>
    <dbReference type="NCBI Taxonomy" id="2506422"/>
    <lineage>
        <taxon>Bacteria</taxon>
        <taxon>Pseudomonadati</taxon>
        <taxon>Bacteroidota</taxon>
        <taxon>Flavobacteriia</taxon>
        <taxon>Flavobacteriales</taxon>
        <taxon>Flavobacteriaceae</taxon>
        <taxon>Flavobacterium</taxon>
    </lineage>
</organism>
<evidence type="ECO:0000256" key="1">
    <source>
        <dbReference type="SAM" id="MobiDB-lite"/>
    </source>
</evidence>
<dbReference type="EMBL" id="SBKO01000001">
    <property type="protein sequence ID" value="RXR20679.1"/>
    <property type="molecule type" value="Genomic_DNA"/>
</dbReference>
<dbReference type="PANTHER" id="PTHR30441">
    <property type="entry name" value="DUF748 DOMAIN-CONTAINING PROTEIN"/>
    <property type="match status" value="1"/>
</dbReference>
<dbReference type="PANTHER" id="PTHR30441:SF8">
    <property type="entry name" value="DUF748 DOMAIN-CONTAINING PROTEIN"/>
    <property type="match status" value="1"/>
</dbReference>
<dbReference type="OrthoDB" id="596403at2"/>
<keyword evidence="3" id="KW-1185">Reference proteome</keyword>